<dbReference type="WBParaSite" id="HPBE_0002142001-mRNA-1">
    <property type="protein sequence ID" value="HPBE_0002142001-mRNA-1"/>
    <property type="gene ID" value="HPBE_0002142001"/>
</dbReference>
<sequence>MDVISRGVQMAAPWTLLYVDDVVLACEDKTELERQAQAWCNRLALFGLRLNVKKTEYLTTDVNEHVPIKINGTELSRVTVSWINSHVLLQPGPNGAH</sequence>
<evidence type="ECO:0000313" key="2">
    <source>
        <dbReference type="Proteomes" id="UP000050761"/>
    </source>
</evidence>
<keyword evidence="2" id="KW-1185">Reference proteome</keyword>
<reference evidence="3" key="2">
    <citation type="submission" date="2019-09" db="UniProtKB">
        <authorList>
            <consortium name="WormBaseParasite"/>
        </authorList>
    </citation>
    <scope>IDENTIFICATION</scope>
</reference>
<evidence type="ECO:0000313" key="3">
    <source>
        <dbReference type="WBParaSite" id="HPBE_0002142001-mRNA-1"/>
    </source>
</evidence>
<dbReference type="InterPro" id="IPR043128">
    <property type="entry name" value="Rev_trsase/Diguanyl_cyclase"/>
</dbReference>
<name>A0A183GG44_HELPZ</name>
<gene>
    <name evidence="1" type="ORF">HPBE_LOCUS21419</name>
</gene>
<protein>
    <submittedName>
        <fullName evidence="3">Reverse transcriptase domain-containing protein</fullName>
    </submittedName>
</protein>
<evidence type="ECO:0000313" key="1">
    <source>
        <dbReference type="EMBL" id="VDP25221.1"/>
    </source>
</evidence>
<dbReference type="Gene3D" id="3.30.70.270">
    <property type="match status" value="1"/>
</dbReference>
<dbReference type="EMBL" id="UZAH01032979">
    <property type="protein sequence ID" value="VDP25221.1"/>
    <property type="molecule type" value="Genomic_DNA"/>
</dbReference>
<proteinExistence type="predicted"/>
<dbReference type="AlphaFoldDB" id="A0A183GG44"/>
<reference evidence="1 2" key="1">
    <citation type="submission" date="2018-11" db="EMBL/GenBank/DDBJ databases">
        <authorList>
            <consortium name="Pathogen Informatics"/>
        </authorList>
    </citation>
    <scope>NUCLEOTIDE SEQUENCE [LARGE SCALE GENOMIC DNA]</scope>
</reference>
<dbReference type="SUPFAM" id="SSF56672">
    <property type="entry name" value="DNA/RNA polymerases"/>
    <property type="match status" value="1"/>
</dbReference>
<dbReference type="Proteomes" id="UP000050761">
    <property type="component" value="Unassembled WGS sequence"/>
</dbReference>
<dbReference type="OrthoDB" id="5849210at2759"/>
<dbReference type="InterPro" id="IPR043502">
    <property type="entry name" value="DNA/RNA_pol_sf"/>
</dbReference>
<accession>A0A3P8BW81</accession>
<organism evidence="2 3">
    <name type="scientific">Heligmosomoides polygyrus</name>
    <name type="common">Parasitic roundworm</name>
    <dbReference type="NCBI Taxonomy" id="6339"/>
    <lineage>
        <taxon>Eukaryota</taxon>
        <taxon>Metazoa</taxon>
        <taxon>Ecdysozoa</taxon>
        <taxon>Nematoda</taxon>
        <taxon>Chromadorea</taxon>
        <taxon>Rhabditida</taxon>
        <taxon>Rhabditina</taxon>
        <taxon>Rhabditomorpha</taxon>
        <taxon>Strongyloidea</taxon>
        <taxon>Heligmosomidae</taxon>
        <taxon>Heligmosomoides</taxon>
    </lineage>
</organism>
<accession>A0A183GG44</accession>